<evidence type="ECO:0000313" key="2">
    <source>
        <dbReference type="Proteomes" id="UP001145072"/>
    </source>
</evidence>
<evidence type="ECO:0000313" key="1">
    <source>
        <dbReference type="EMBL" id="MDC3420722.1"/>
    </source>
</evidence>
<gene>
    <name evidence="1" type="ORF">NC661_10115</name>
</gene>
<organism evidence="1 2">
    <name type="scientific">Aquibacillus koreensis</name>
    <dbReference type="NCBI Taxonomy" id="279446"/>
    <lineage>
        <taxon>Bacteria</taxon>
        <taxon>Bacillati</taxon>
        <taxon>Bacillota</taxon>
        <taxon>Bacilli</taxon>
        <taxon>Bacillales</taxon>
        <taxon>Bacillaceae</taxon>
        <taxon>Aquibacillus</taxon>
    </lineage>
</organism>
<comment type="caution">
    <text evidence="1">The sequence shown here is derived from an EMBL/GenBank/DDBJ whole genome shotgun (WGS) entry which is preliminary data.</text>
</comment>
<name>A0A9X3WJ55_9BACI</name>
<dbReference type="Proteomes" id="UP001145072">
    <property type="component" value="Unassembled WGS sequence"/>
</dbReference>
<keyword evidence="2" id="KW-1185">Reference proteome</keyword>
<sequence length="106" mass="12035">MFSDQIGLKLEVVAKRALFIKKNDGFAGIISADYIVKEKGAFTVLCTALAPYYLNASDKQRKTLDEMIDRYKLLQDCDLETYFKTMEKATEELKMLLDDLGVQAPD</sequence>
<proteinExistence type="predicted"/>
<accession>A0A9X3WJ55</accession>
<dbReference type="AlphaFoldDB" id="A0A9X3WJ55"/>
<reference evidence="1" key="1">
    <citation type="submission" date="2022-06" db="EMBL/GenBank/DDBJ databases">
        <title>Aquibacillus sp. a new bacterium isolated from soil saline samples.</title>
        <authorList>
            <person name="Galisteo C."/>
            <person name="De La Haba R."/>
            <person name="Sanchez-Porro C."/>
            <person name="Ventosa A."/>
        </authorList>
    </citation>
    <scope>NUCLEOTIDE SEQUENCE</scope>
    <source>
        <strain evidence="1">JCM 12387</strain>
    </source>
</reference>
<dbReference type="RefSeq" id="WP_259865655.1">
    <property type="nucleotide sequence ID" value="NZ_JAMQJZ010000006.1"/>
</dbReference>
<protein>
    <submittedName>
        <fullName evidence="1">Uncharacterized protein</fullName>
    </submittedName>
</protein>
<dbReference type="EMBL" id="JAMQJZ010000006">
    <property type="protein sequence ID" value="MDC3420722.1"/>
    <property type="molecule type" value="Genomic_DNA"/>
</dbReference>